<comment type="similarity">
    <text evidence="1">Belongs to the FAM72 family.</text>
</comment>
<dbReference type="PANTHER" id="PTHR31841">
    <property type="entry name" value="PROTEIN FAM72A-RELATED"/>
    <property type="match status" value="1"/>
</dbReference>
<dbReference type="AlphaFoldDB" id="A0A8C5AHD5"/>
<reference evidence="2" key="2">
    <citation type="submission" date="2025-09" db="UniProtKB">
        <authorList>
            <consortium name="Ensembl"/>
        </authorList>
    </citation>
    <scope>IDENTIFICATION</scope>
</reference>
<dbReference type="Pfam" id="PF14976">
    <property type="entry name" value="YPEH2ZP"/>
    <property type="match status" value="1"/>
</dbReference>
<sequence length="203" mass="22752">MSTSNANFKNKCVTQVNCVFCGSLLCTRGMKAVLLADAEIELFSTDIPPNRTVDFVASCYSTESCKCKLRDIACLKCGNVVGYHVVAPCKPCLLSCNNGHFWMFNSDAVSTLNRLDATGLNLLLWGDLPELEDSDDEDSESPSEEECISCYPCRDGPEGWKGLLKLPSHFHLWSSFYLELIFVVVKCNKPILIYINIYIYKYI</sequence>
<evidence type="ECO:0000256" key="1">
    <source>
        <dbReference type="ARBA" id="ARBA00006888"/>
    </source>
</evidence>
<evidence type="ECO:0000313" key="2">
    <source>
        <dbReference type="Ensembl" id="ENSGMOP00000032130.1"/>
    </source>
</evidence>
<accession>A0A8C5AHD5</accession>
<dbReference type="GO" id="GO:0005829">
    <property type="term" value="C:cytosol"/>
    <property type="evidence" value="ECO:0007669"/>
    <property type="project" value="UniProtKB-ARBA"/>
</dbReference>
<reference evidence="2" key="1">
    <citation type="submission" date="2025-08" db="UniProtKB">
        <authorList>
            <consortium name="Ensembl"/>
        </authorList>
    </citation>
    <scope>IDENTIFICATION</scope>
</reference>
<dbReference type="Proteomes" id="UP000694546">
    <property type="component" value="Chromosome 13"/>
</dbReference>
<evidence type="ECO:0000313" key="3">
    <source>
        <dbReference type="Proteomes" id="UP000694546"/>
    </source>
</evidence>
<dbReference type="PANTHER" id="PTHR31841:SF1">
    <property type="entry name" value="PROTEIN FAM72A-RELATED"/>
    <property type="match status" value="1"/>
</dbReference>
<protein>
    <submittedName>
        <fullName evidence="2">Family with sequence similarity 72 member A</fullName>
    </submittedName>
</protein>
<organism evidence="2 3">
    <name type="scientific">Gadus morhua</name>
    <name type="common">Atlantic cod</name>
    <dbReference type="NCBI Taxonomy" id="8049"/>
    <lineage>
        <taxon>Eukaryota</taxon>
        <taxon>Metazoa</taxon>
        <taxon>Chordata</taxon>
        <taxon>Craniata</taxon>
        <taxon>Vertebrata</taxon>
        <taxon>Euteleostomi</taxon>
        <taxon>Actinopterygii</taxon>
        <taxon>Neopterygii</taxon>
        <taxon>Teleostei</taxon>
        <taxon>Neoteleostei</taxon>
        <taxon>Acanthomorphata</taxon>
        <taxon>Zeiogadaria</taxon>
        <taxon>Gadariae</taxon>
        <taxon>Gadiformes</taxon>
        <taxon>Gadoidei</taxon>
        <taxon>Gadidae</taxon>
        <taxon>Gadus</taxon>
    </lineage>
</organism>
<keyword evidence="3" id="KW-1185">Reference proteome</keyword>
<gene>
    <name evidence="2" type="primary">FAM72A</name>
    <name evidence="2" type="synonym">fam72a</name>
</gene>
<dbReference type="GeneTree" id="ENSGT00390000005106"/>
<name>A0A8C5AHD5_GADMO</name>
<proteinExistence type="inferred from homology"/>
<dbReference type="InterPro" id="IPR026768">
    <property type="entry name" value="YPEH2ZP"/>
</dbReference>
<dbReference type="Ensembl" id="ENSGMOT00000072689.1">
    <property type="protein sequence ID" value="ENSGMOP00000032130.1"/>
    <property type="gene ID" value="ENSGMOG00000036848.1"/>
</dbReference>